<keyword evidence="2" id="KW-0472">Membrane</keyword>
<dbReference type="Proteomes" id="UP000306798">
    <property type="component" value="Unassembled WGS sequence"/>
</dbReference>
<feature type="region of interest" description="Disordered" evidence="1">
    <location>
        <begin position="1291"/>
        <end position="1330"/>
    </location>
</feature>
<sequence length="1365" mass="144410">MTGQEKERGLSWRNVLRTTAALLAGTLLVTGGVAAGANAQERVIWREGGGLVVPNSDSLSGVTDTGVATYVGRDMHVGMVSSEAEGTTVVGGRLRFDDLRHNGGNAWHMAGFRFGYAGLGSEYLPANGSVALVIADGDTAIEGEYATGGTYLTYNAGAGPLGAVGAGFVGASQTDDRWYRARLGGSNGQVDTAQSGVRVPALIGDADGGRAELVEEHVADSLADVNGTDARGLLDQARAMSKTLAALKDTGRVDVSVAPADGDYWRHNYYDPQGVNYKFVFTGEDRPEYAERLVTLTGDGESGMQVFTLDAARLDTNGWHGLDFAFESIPEGASVVVNVKGDTVGFEHGWRTWWNGTEIGDAWAQDEDSDIRKAFATAARSVLWNFPDATEVRINGGRLNEGDSRDRDNRRWGDPAAELVGSLLVPHGSLTTEVSTNGRMIVGGDYIMAASKRDPGSEAYSVLGMVQERHNFPWNGDAKYRAGGIGWAKTDTEGTPLAGSVWGVYTSLDAARRASDALMIVEDNGDHDLDGEPGALRVGNLQPGHDYFVRELVAPSGYSAGRDVYAAAVDDADTVAGLVPSTGGDAVDGVVNERATRVAFTKYDGDGEAGDEAAALAGSQWTLADTHGNTIDLKDATVAATGISVTDAQGDLPADGLDLLVGEGAQLHATVTPDDAPRSVAWTSTDTKIASVDQGMVNALAVGETSITVASMADPSITASVPVRVHGTWNPRAGDTVLKNGEAVVLTPGEHDLSMVDGERVFAGRTPSLSSSDMDVVRVKDGRLVAGTRGAATVTWTVAGRTCSATVHVIPGDVTAVYTRASLGGPTLYVDEPDANMDVICHDEGKNGAPSCTTQLMDTDWESHLVGESDTLGDEWVVTYVPNGKLEAFDFVIGASVGRYEWNNGQSHSVEIKASMRATDYKNFQVPAGVRAYRVDSYDRHREGAPTGCANLPGDLHVTDPDGKRIATGHAVSVMTGDSEQFHARVSVDGEDADGRVYWKSTDPNVVSVDDTGLVRGVKAGSAVICALTPGGQGIRITVHVVDADRIAIFFRERHRAPVYALRDNTVAQRRPSGMSDEQWAARDAHTLSDVQMDGWEHPFWAGWGEDVEAVRRVDIPASVAAANRYLIYRTEPENSSSIGLVSVGATYVDLAEAETGRAYFGNPVDGRQAAQPGFNRSGLEDLGNNSVRYAGDLPGLSDEERASIVTPPRPAPSTPVSSRQVNPVEDVDPRPGFFHLEGLTDGEYTLIETTAPEGYVKLETPVRFTVKAGQVFWPEGVPVVDQVAWLANRKPQAPDTPDAPASDGENKAPRPTGTADASEPAKPDGLASTGTSVSVVGLAVMVAVTLAAIMILVASRRHHGRHRA</sequence>
<feature type="transmembrane region" description="Helical" evidence="2">
    <location>
        <begin position="1334"/>
        <end position="1355"/>
    </location>
</feature>
<dbReference type="Gene3D" id="2.60.40.10">
    <property type="entry name" value="Immunoglobulins"/>
    <property type="match status" value="2"/>
</dbReference>
<dbReference type="NCBIfam" id="TIGR04215">
    <property type="entry name" value="choice_anch_A"/>
    <property type="match status" value="1"/>
</dbReference>
<feature type="domain" description="BIG2" evidence="3">
    <location>
        <begin position="960"/>
        <end position="1039"/>
    </location>
</feature>
<protein>
    <submittedName>
        <fullName evidence="4">Choice-of-anchor A family protein</fullName>
    </submittedName>
</protein>
<evidence type="ECO:0000313" key="5">
    <source>
        <dbReference type="Proteomes" id="UP000306798"/>
    </source>
</evidence>
<evidence type="ECO:0000256" key="1">
    <source>
        <dbReference type="SAM" id="MobiDB-lite"/>
    </source>
</evidence>
<comment type="caution">
    <text evidence="4">The sequence shown here is derived from an EMBL/GenBank/DDBJ whole genome shotgun (WGS) entry which is preliminary data.</text>
</comment>
<dbReference type="RefSeq" id="WP_136510935.1">
    <property type="nucleotide sequence ID" value="NZ_SSTF01000004.1"/>
</dbReference>
<reference evidence="4 5" key="1">
    <citation type="submission" date="2019-04" db="EMBL/GenBank/DDBJ databases">
        <title>Microbes associate with the intestines of laboratory mice.</title>
        <authorList>
            <person name="Navarre W."/>
            <person name="Wong E."/>
            <person name="Huang K.C."/>
            <person name="Tropini C."/>
            <person name="Ng K."/>
            <person name="Yu B."/>
        </authorList>
    </citation>
    <scope>NUCLEOTIDE SEQUENCE [LARGE SCALE GENOMIC DNA]</scope>
    <source>
        <strain evidence="4 5">NM87_A27A</strain>
    </source>
</reference>
<dbReference type="InterPro" id="IPR008964">
    <property type="entry name" value="Invasin/intimin_cell_adhesion"/>
</dbReference>
<gene>
    <name evidence="4" type="ORF">E5991_01935</name>
</gene>
<dbReference type="Gene3D" id="2.60.40.1080">
    <property type="match status" value="2"/>
</dbReference>
<organism evidence="4 5">
    <name type="scientific">Bifidobacterium pseudolongum</name>
    <dbReference type="NCBI Taxonomy" id="1694"/>
    <lineage>
        <taxon>Bacteria</taxon>
        <taxon>Bacillati</taxon>
        <taxon>Actinomycetota</taxon>
        <taxon>Actinomycetes</taxon>
        <taxon>Bifidobacteriales</taxon>
        <taxon>Bifidobacteriaceae</taxon>
        <taxon>Bifidobacterium</taxon>
    </lineage>
</organism>
<evidence type="ECO:0000256" key="2">
    <source>
        <dbReference type="SAM" id="Phobius"/>
    </source>
</evidence>
<dbReference type="InterPro" id="IPR003343">
    <property type="entry name" value="Big_2"/>
</dbReference>
<feature type="region of interest" description="Disordered" evidence="1">
    <location>
        <begin position="1203"/>
        <end position="1225"/>
    </location>
</feature>
<proteinExistence type="predicted"/>
<keyword evidence="2" id="KW-1133">Transmembrane helix</keyword>
<dbReference type="SMART" id="SM00635">
    <property type="entry name" value="BID_2"/>
    <property type="match status" value="2"/>
</dbReference>
<evidence type="ECO:0000259" key="3">
    <source>
        <dbReference type="SMART" id="SM00635"/>
    </source>
</evidence>
<dbReference type="SUPFAM" id="SSF49373">
    <property type="entry name" value="Invasin/intimin cell-adhesion fragments"/>
    <property type="match status" value="2"/>
</dbReference>
<feature type="domain" description="BIG2" evidence="3">
    <location>
        <begin position="646"/>
        <end position="721"/>
    </location>
</feature>
<dbReference type="GO" id="GO:0005975">
    <property type="term" value="P:carbohydrate metabolic process"/>
    <property type="evidence" value="ECO:0007669"/>
    <property type="project" value="UniProtKB-ARBA"/>
</dbReference>
<dbReference type="EMBL" id="SSTF01000004">
    <property type="protein sequence ID" value="THG27304.1"/>
    <property type="molecule type" value="Genomic_DNA"/>
</dbReference>
<keyword evidence="2" id="KW-0812">Transmembrane</keyword>
<dbReference type="Pfam" id="PF17802">
    <property type="entry name" value="SpaA"/>
    <property type="match status" value="2"/>
</dbReference>
<dbReference type="InterPro" id="IPR026588">
    <property type="entry name" value="Choice_anch_A"/>
</dbReference>
<dbReference type="InterPro" id="IPR041033">
    <property type="entry name" value="SpaA_PFL_dom_1"/>
</dbReference>
<dbReference type="Pfam" id="PF02368">
    <property type="entry name" value="Big_2"/>
    <property type="match status" value="2"/>
</dbReference>
<evidence type="ECO:0000313" key="4">
    <source>
        <dbReference type="EMBL" id="THG27304.1"/>
    </source>
</evidence>
<dbReference type="Pfam" id="PF20597">
    <property type="entry name" value="pAdhesive_15"/>
    <property type="match status" value="1"/>
</dbReference>
<accession>A0A4S4FCV3</accession>
<dbReference type="PROSITE" id="PS51318">
    <property type="entry name" value="TAT"/>
    <property type="match status" value="1"/>
</dbReference>
<dbReference type="InterPro" id="IPR013783">
    <property type="entry name" value="Ig-like_fold"/>
</dbReference>
<name>A0A4S4FCV3_9BIFI</name>
<dbReference type="InterPro" id="IPR006311">
    <property type="entry name" value="TAT_signal"/>
</dbReference>